<dbReference type="InterPro" id="IPR005561">
    <property type="entry name" value="ANTAR"/>
</dbReference>
<dbReference type="Pfam" id="PF03861">
    <property type="entry name" value="ANTAR"/>
    <property type="match status" value="1"/>
</dbReference>
<dbReference type="InterPro" id="IPR003018">
    <property type="entry name" value="GAF"/>
</dbReference>
<dbReference type="Pfam" id="PF13185">
    <property type="entry name" value="GAF_2"/>
    <property type="match status" value="1"/>
</dbReference>
<dbReference type="InterPro" id="IPR036388">
    <property type="entry name" value="WH-like_DNA-bd_sf"/>
</dbReference>
<protein>
    <submittedName>
        <fullName evidence="4">GAF domain-containing protein</fullName>
    </submittedName>
</protein>
<dbReference type="EMBL" id="BOQN01000019">
    <property type="protein sequence ID" value="GIM89798.1"/>
    <property type="molecule type" value="Genomic_DNA"/>
</dbReference>
<comment type="caution">
    <text evidence="4">The sequence shown here is derived from an EMBL/GenBank/DDBJ whole genome shotgun (WGS) entry which is preliminary data.</text>
</comment>
<sequence length="238" mass="25112">MAVVVNGAHRDRVVRLVAAFGPDVARLCDACVAVLPGVDGAGLTVMTAQPGQHVRYTSDPISAQIEELQLTLGEGPCQDAHTTGQPILAADLGDVRWQRHWPVFSGEALKAGAGAVFALPLHVGVVRLGVIDLYRTDPGVLAGDELSEALAFADAAIELMLAEQLPGAVPGGDQPFAHRAVVHQATGMVSAQLGIPMAQVFLRLRARAYADEIGLDELAREVVERRLRFTAADTDGES</sequence>
<dbReference type="Proteomes" id="UP000677082">
    <property type="component" value="Unassembled WGS sequence"/>
</dbReference>
<dbReference type="AlphaFoldDB" id="A0A919T5Z6"/>
<evidence type="ECO:0000256" key="2">
    <source>
        <dbReference type="ARBA" id="ARBA00023163"/>
    </source>
</evidence>
<reference evidence="4 5" key="1">
    <citation type="submission" date="2021-03" db="EMBL/GenBank/DDBJ databases">
        <title>Whole genome shotgun sequence of Actinoplanes toevensis NBRC 105298.</title>
        <authorList>
            <person name="Komaki H."/>
            <person name="Tamura T."/>
        </authorList>
    </citation>
    <scope>NUCLEOTIDE SEQUENCE [LARGE SCALE GENOMIC DNA]</scope>
    <source>
        <strain evidence="4 5">NBRC 105298</strain>
    </source>
</reference>
<keyword evidence="5" id="KW-1185">Reference proteome</keyword>
<dbReference type="GO" id="GO:0003723">
    <property type="term" value="F:RNA binding"/>
    <property type="evidence" value="ECO:0007669"/>
    <property type="project" value="InterPro"/>
</dbReference>
<evidence type="ECO:0000256" key="1">
    <source>
        <dbReference type="ARBA" id="ARBA00023015"/>
    </source>
</evidence>
<keyword evidence="1" id="KW-0805">Transcription regulation</keyword>
<dbReference type="InterPro" id="IPR029016">
    <property type="entry name" value="GAF-like_dom_sf"/>
</dbReference>
<dbReference type="SMART" id="SM01012">
    <property type="entry name" value="ANTAR"/>
    <property type="match status" value="1"/>
</dbReference>
<evidence type="ECO:0000313" key="4">
    <source>
        <dbReference type="EMBL" id="GIM89798.1"/>
    </source>
</evidence>
<keyword evidence="2" id="KW-0804">Transcription</keyword>
<name>A0A919T5Z6_9ACTN</name>
<accession>A0A919T5Z6</accession>
<proteinExistence type="predicted"/>
<evidence type="ECO:0000259" key="3">
    <source>
        <dbReference type="PROSITE" id="PS50921"/>
    </source>
</evidence>
<dbReference type="Gene3D" id="3.30.450.40">
    <property type="match status" value="1"/>
</dbReference>
<dbReference type="Gene3D" id="1.10.10.10">
    <property type="entry name" value="Winged helix-like DNA-binding domain superfamily/Winged helix DNA-binding domain"/>
    <property type="match status" value="1"/>
</dbReference>
<evidence type="ECO:0000313" key="5">
    <source>
        <dbReference type="Proteomes" id="UP000677082"/>
    </source>
</evidence>
<feature type="domain" description="ANTAR" evidence="3">
    <location>
        <begin position="162"/>
        <end position="223"/>
    </location>
</feature>
<dbReference type="SUPFAM" id="SSF55781">
    <property type="entry name" value="GAF domain-like"/>
    <property type="match status" value="1"/>
</dbReference>
<dbReference type="RefSeq" id="WP_213005752.1">
    <property type="nucleotide sequence ID" value="NZ_BOQN01000019.1"/>
</dbReference>
<organism evidence="4 5">
    <name type="scientific">Paractinoplanes toevensis</name>
    <dbReference type="NCBI Taxonomy" id="571911"/>
    <lineage>
        <taxon>Bacteria</taxon>
        <taxon>Bacillati</taxon>
        <taxon>Actinomycetota</taxon>
        <taxon>Actinomycetes</taxon>
        <taxon>Micromonosporales</taxon>
        <taxon>Micromonosporaceae</taxon>
        <taxon>Paractinoplanes</taxon>
    </lineage>
</organism>
<gene>
    <name evidence="4" type="ORF">Ato02nite_015910</name>
</gene>
<dbReference type="PROSITE" id="PS50921">
    <property type="entry name" value="ANTAR"/>
    <property type="match status" value="1"/>
</dbReference>